<name>A0A1N7IRM3_9PROT</name>
<dbReference type="Proteomes" id="UP000185678">
    <property type="component" value="Unassembled WGS sequence"/>
</dbReference>
<protein>
    <submittedName>
        <fullName evidence="2">Uncharacterized protein</fullName>
    </submittedName>
</protein>
<evidence type="ECO:0000313" key="2">
    <source>
        <dbReference type="EMBL" id="SIS39744.1"/>
    </source>
</evidence>
<reference evidence="2 3" key="1">
    <citation type="submission" date="2017-01" db="EMBL/GenBank/DDBJ databases">
        <authorList>
            <person name="Mah S.A."/>
            <person name="Swanson W.J."/>
            <person name="Moy G.W."/>
            <person name="Vacquier V.D."/>
        </authorList>
    </citation>
    <scope>NUCLEOTIDE SEQUENCE [LARGE SCALE GENOMIC DNA]</scope>
    <source>
        <strain evidence="2 3">DSM 11589</strain>
    </source>
</reference>
<proteinExistence type="predicted"/>
<organism evidence="2 3">
    <name type="scientific">Insolitispirillum peregrinum</name>
    <dbReference type="NCBI Taxonomy" id="80876"/>
    <lineage>
        <taxon>Bacteria</taxon>
        <taxon>Pseudomonadati</taxon>
        <taxon>Pseudomonadota</taxon>
        <taxon>Alphaproteobacteria</taxon>
        <taxon>Rhodospirillales</taxon>
        <taxon>Novispirillaceae</taxon>
        <taxon>Insolitispirillum</taxon>
    </lineage>
</organism>
<dbReference type="STRING" id="80876.SAMN05421779_101531"/>
<keyword evidence="3" id="KW-1185">Reference proteome</keyword>
<dbReference type="RefSeq" id="WP_076398594.1">
    <property type="nucleotide sequence ID" value="NZ_FTOA01000001.1"/>
</dbReference>
<feature type="compositionally biased region" description="Polar residues" evidence="1">
    <location>
        <begin position="71"/>
        <end position="81"/>
    </location>
</feature>
<accession>A0A1N7IRM3</accession>
<dbReference type="EMBL" id="FTOA01000001">
    <property type="protein sequence ID" value="SIS39744.1"/>
    <property type="molecule type" value="Genomic_DNA"/>
</dbReference>
<sequence>MSGSNTIISIPGGGCCPQPPDLESAVRRVADQMHRLNHAIVQAVEAGATIELLRCSRHHAGNGRWGDQMQPIVTVTEQRPA</sequence>
<gene>
    <name evidence="2" type="ORF">SAMN05421779_101531</name>
</gene>
<evidence type="ECO:0000313" key="3">
    <source>
        <dbReference type="Proteomes" id="UP000185678"/>
    </source>
</evidence>
<feature type="region of interest" description="Disordered" evidence="1">
    <location>
        <begin position="60"/>
        <end position="81"/>
    </location>
</feature>
<evidence type="ECO:0000256" key="1">
    <source>
        <dbReference type="SAM" id="MobiDB-lite"/>
    </source>
</evidence>
<dbReference type="OrthoDB" id="9804253at2"/>
<dbReference type="AlphaFoldDB" id="A0A1N7IRM3"/>